<evidence type="ECO:0000313" key="2">
    <source>
        <dbReference type="Proteomes" id="UP000886501"/>
    </source>
</evidence>
<reference evidence="1" key="1">
    <citation type="submission" date="2019-10" db="EMBL/GenBank/DDBJ databases">
        <authorList>
            <consortium name="DOE Joint Genome Institute"/>
            <person name="Kuo A."/>
            <person name="Miyauchi S."/>
            <person name="Kiss E."/>
            <person name="Drula E."/>
            <person name="Kohler A."/>
            <person name="Sanchez-Garcia M."/>
            <person name="Andreopoulos B."/>
            <person name="Barry K.W."/>
            <person name="Bonito G."/>
            <person name="Buee M."/>
            <person name="Carver A."/>
            <person name="Chen C."/>
            <person name="Cichocki N."/>
            <person name="Clum A."/>
            <person name="Culley D."/>
            <person name="Crous P.W."/>
            <person name="Fauchery L."/>
            <person name="Girlanda M."/>
            <person name="Hayes R."/>
            <person name="Keri Z."/>
            <person name="Labutti K."/>
            <person name="Lipzen A."/>
            <person name="Lombard V."/>
            <person name="Magnuson J."/>
            <person name="Maillard F."/>
            <person name="Morin E."/>
            <person name="Murat C."/>
            <person name="Nolan M."/>
            <person name="Ohm R."/>
            <person name="Pangilinan J."/>
            <person name="Pereira M."/>
            <person name="Perotto S."/>
            <person name="Peter M."/>
            <person name="Riley R."/>
            <person name="Sitrit Y."/>
            <person name="Stielow B."/>
            <person name="Szollosi G."/>
            <person name="Zifcakova L."/>
            <person name="Stursova M."/>
            <person name="Spatafora J.W."/>
            <person name="Tedersoo L."/>
            <person name="Vaario L.-M."/>
            <person name="Yamada A."/>
            <person name="Yan M."/>
            <person name="Wang P."/>
            <person name="Xu J."/>
            <person name="Bruns T."/>
            <person name="Baldrian P."/>
            <person name="Vilgalys R."/>
            <person name="Henrissat B."/>
            <person name="Grigoriev I.V."/>
            <person name="Hibbett D."/>
            <person name="Nagy L.G."/>
            <person name="Martin F.M."/>
        </authorList>
    </citation>
    <scope>NUCLEOTIDE SEQUENCE</scope>
    <source>
        <strain evidence="1">P2</strain>
    </source>
</reference>
<keyword evidence="2" id="KW-1185">Reference proteome</keyword>
<gene>
    <name evidence="1" type="ORF">BDM02DRAFT_3166563</name>
</gene>
<protein>
    <submittedName>
        <fullName evidence="1">Uncharacterized protein</fullName>
    </submittedName>
</protein>
<reference evidence="1" key="2">
    <citation type="journal article" date="2020" name="Nat. Commun.">
        <title>Large-scale genome sequencing of mycorrhizal fungi provides insights into the early evolution of symbiotic traits.</title>
        <authorList>
            <person name="Miyauchi S."/>
            <person name="Kiss E."/>
            <person name="Kuo A."/>
            <person name="Drula E."/>
            <person name="Kohler A."/>
            <person name="Sanchez-Garcia M."/>
            <person name="Morin E."/>
            <person name="Andreopoulos B."/>
            <person name="Barry K.W."/>
            <person name="Bonito G."/>
            <person name="Buee M."/>
            <person name="Carver A."/>
            <person name="Chen C."/>
            <person name="Cichocki N."/>
            <person name="Clum A."/>
            <person name="Culley D."/>
            <person name="Crous P.W."/>
            <person name="Fauchery L."/>
            <person name="Girlanda M."/>
            <person name="Hayes R.D."/>
            <person name="Keri Z."/>
            <person name="LaButti K."/>
            <person name="Lipzen A."/>
            <person name="Lombard V."/>
            <person name="Magnuson J."/>
            <person name="Maillard F."/>
            <person name="Murat C."/>
            <person name="Nolan M."/>
            <person name="Ohm R.A."/>
            <person name="Pangilinan J."/>
            <person name="Pereira M.F."/>
            <person name="Perotto S."/>
            <person name="Peter M."/>
            <person name="Pfister S."/>
            <person name="Riley R."/>
            <person name="Sitrit Y."/>
            <person name="Stielow J.B."/>
            <person name="Szollosi G."/>
            <person name="Zifcakova L."/>
            <person name="Stursova M."/>
            <person name="Spatafora J.W."/>
            <person name="Tedersoo L."/>
            <person name="Vaario L.M."/>
            <person name="Yamada A."/>
            <person name="Yan M."/>
            <person name="Wang P."/>
            <person name="Xu J."/>
            <person name="Bruns T."/>
            <person name="Baldrian P."/>
            <person name="Vilgalys R."/>
            <person name="Dunand C."/>
            <person name="Henrissat B."/>
            <person name="Grigoriev I.V."/>
            <person name="Hibbett D."/>
            <person name="Nagy L.G."/>
            <person name="Martin F.M."/>
        </authorList>
    </citation>
    <scope>NUCLEOTIDE SEQUENCE</scope>
    <source>
        <strain evidence="1">P2</strain>
    </source>
</reference>
<organism evidence="1 2">
    <name type="scientific">Thelephora ganbajun</name>
    <name type="common">Ganba fungus</name>
    <dbReference type="NCBI Taxonomy" id="370292"/>
    <lineage>
        <taxon>Eukaryota</taxon>
        <taxon>Fungi</taxon>
        <taxon>Dikarya</taxon>
        <taxon>Basidiomycota</taxon>
        <taxon>Agaricomycotina</taxon>
        <taxon>Agaricomycetes</taxon>
        <taxon>Thelephorales</taxon>
        <taxon>Thelephoraceae</taxon>
        <taxon>Thelephora</taxon>
    </lineage>
</organism>
<name>A0ACB6ZJL4_THEGA</name>
<dbReference type="Proteomes" id="UP000886501">
    <property type="component" value="Unassembled WGS sequence"/>
</dbReference>
<sequence>MDAPILNWILFLGREVTTQEYKAAWDLVKECVPHVTIPYDPTSADSLRQLFAHMLPLLMMRHRRISRRRWHDHQTPTGKHWIEQDLDPNVPVPPNRVRAMIGYHLAWEHNIIAMSMTQGRQRDVVYIGMAIKRMQVEPREASVLTYAQSFYHKLTALEISFVGPENSEDVILRRLCILLTLKQAYIRAVGQPLGFDWSRLEFNIPESTATGDRRMLNGWEFRLYKACVGIERKGQVIKEEYQCCSAYFRGHNGVKFVFHDEQKELDNWVQFITTDQLVNVIDKLRD</sequence>
<comment type="caution">
    <text evidence="1">The sequence shown here is derived from an EMBL/GenBank/DDBJ whole genome shotgun (WGS) entry which is preliminary data.</text>
</comment>
<proteinExistence type="predicted"/>
<dbReference type="EMBL" id="MU117996">
    <property type="protein sequence ID" value="KAF9649573.1"/>
    <property type="molecule type" value="Genomic_DNA"/>
</dbReference>
<evidence type="ECO:0000313" key="1">
    <source>
        <dbReference type="EMBL" id="KAF9649573.1"/>
    </source>
</evidence>
<accession>A0ACB6ZJL4</accession>